<reference evidence="4 6" key="2">
    <citation type="journal article" date="2013" name="Nature">
        <title>Insights into bilaterian evolution from three spiralian genomes.</title>
        <authorList>
            <person name="Simakov O."/>
            <person name="Marletaz F."/>
            <person name="Cho S.J."/>
            <person name="Edsinger-Gonzales E."/>
            <person name="Havlak P."/>
            <person name="Hellsten U."/>
            <person name="Kuo D.H."/>
            <person name="Larsson T."/>
            <person name="Lv J."/>
            <person name="Arendt D."/>
            <person name="Savage R."/>
            <person name="Osoegawa K."/>
            <person name="de Jong P."/>
            <person name="Grimwood J."/>
            <person name="Chapman J.A."/>
            <person name="Shapiro H."/>
            <person name="Aerts A."/>
            <person name="Otillar R.P."/>
            <person name="Terry A.Y."/>
            <person name="Boore J.L."/>
            <person name="Grigoriev I.V."/>
            <person name="Lindberg D.R."/>
            <person name="Seaver E.C."/>
            <person name="Weisblat D.A."/>
            <person name="Putnam N.H."/>
            <person name="Rokhsar D.S."/>
        </authorList>
    </citation>
    <scope>NUCLEOTIDE SEQUENCE</scope>
    <source>
        <strain evidence="4 6">I ESC-2004</strain>
    </source>
</reference>
<feature type="compositionally biased region" description="Polar residues" evidence="2">
    <location>
        <begin position="813"/>
        <end position="830"/>
    </location>
</feature>
<dbReference type="EMBL" id="AMQN01000747">
    <property type="status" value="NOT_ANNOTATED_CDS"/>
    <property type="molecule type" value="Genomic_DNA"/>
</dbReference>
<reference evidence="6" key="1">
    <citation type="submission" date="2012-12" db="EMBL/GenBank/DDBJ databases">
        <authorList>
            <person name="Hellsten U."/>
            <person name="Grimwood J."/>
            <person name="Chapman J.A."/>
            <person name="Shapiro H."/>
            <person name="Aerts A."/>
            <person name="Otillar R.P."/>
            <person name="Terry A.Y."/>
            <person name="Boore J.L."/>
            <person name="Simakov O."/>
            <person name="Marletaz F."/>
            <person name="Cho S.-J."/>
            <person name="Edsinger-Gonzales E."/>
            <person name="Havlak P."/>
            <person name="Kuo D.-H."/>
            <person name="Larsson T."/>
            <person name="Lv J."/>
            <person name="Arendt D."/>
            <person name="Savage R."/>
            <person name="Osoegawa K."/>
            <person name="de Jong P."/>
            <person name="Lindberg D.R."/>
            <person name="Seaver E.C."/>
            <person name="Weisblat D.A."/>
            <person name="Putnam N.H."/>
            <person name="Grigoriev I.V."/>
            <person name="Rokhsar D.S."/>
        </authorList>
    </citation>
    <scope>NUCLEOTIDE SEQUENCE</scope>
    <source>
        <strain evidence="6">I ESC-2004</strain>
    </source>
</reference>
<reference evidence="5" key="3">
    <citation type="submission" date="2015-06" db="UniProtKB">
        <authorList>
            <consortium name="EnsemblMetazoa"/>
        </authorList>
    </citation>
    <scope>IDENTIFICATION</scope>
</reference>
<dbReference type="OrthoDB" id="69269at2759"/>
<dbReference type="InterPro" id="IPR057825">
    <property type="entry name" value="WWE_SEC23-DDH2"/>
</dbReference>
<dbReference type="InterPro" id="IPR013761">
    <property type="entry name" value="SAM/pointed_sf"/>
</dbReference>
<evidence type="ECO:0000313" key="5">
    <source>
        <dbReference type="EnsemblMetazoa" id="CapteP169179"/>
    </source>
</evidence>
<keyword evidence="6" id="KW-1185">Reference proteome</keyword>
<dbReference type="OMA" id="WQNENIV"/>
<dbReference type="GO" id="GO:0004620">
    <property type="term" value="F:phospholipase activity"/>
    <property type="evidence" value="ECO:0007669"/>
    <property type="project" value="TreeGrafter"/>
</dbReference>
<evidence type="ECO:0000313" key="4">
    <source>
        <dbReference type="EMBL" id="ELU13719.1"/>
    </source>
</evidence>
<dbReference type="GO" id="GO:0046872">
    <property type="term" value="F:metal ion binding"/>
    <property type="evidence" value="ECO:0007669"/>
    <property type="project" value="InterPro"/>
</dbReference>
<dbReference type="Proteomes" id="UP000014760">
    <property type="component" value="Unassembled WGS sequence"/>
</dbReference>
<feature type="region of interest" description="Disordered" evidence="2">
    <location>
        <begin position="1"/>
        <end position="45"/>
    </location>
</feature>
<feature type="domain" description="DDHD" evidence="3">
    <location>
        <begin position="574"/>
        <end position="784"/>
    </location>
</feature>
<dbReference type="Pfam" id="PF23464">
    <property type="entry name" value="WWE_3"/>
    <property type="match status" value="1"/>
</dbReference>
<feature type="region of interest" description="Disordered" evidence="2">
    <location>
        <begin position="793"/>
        <end position="868"/>
    </location>
</feature>
<organism evidence="4">
    <name type="scientific">Capitella teleta</name>
    <name type="common">Polychaete worm</name>
    <dbReference type="NCBI Taxonomy" id="283909"/>
    <lineage>
        <taxon>Eukaryota</taxon>
        <taxon>Metazoa</taxon>
        <taxon>Spiralia</taxon>
        <taxon>Lophotrochozoa</taxon>
        <taxon>Annelida</taxon>
        <taxon>Polychaeta</taxon>
        <taxon>Sedentaria</taxon>
        <taxon>Scolecida</taxon>
        <taxon>Capitellidae</taxon>
        <taxon>Capitella</taxon>
    </lineage>
</organism>
<proteinExistence type="inferred from homology"/>
<dbReference type="GO" id="GO:0030134">
    <property type="term" value="C:COPII-coated ER to Golgi transport vesicle"/>
    <property type="evidence" value="ECO:0007669"/>
    <property type="project" value="TreeGrafter"/>
</dbReference>
<evidence type="ECO:0000256" key="1">
    <source>
        <dbReference type="ARBA" id="ARBA00038464"/>
    </source>
</evidence>
<dbReference type="Pfam" id="PF02862">
    <property type="entry name" value="DDHD"/>
    <property type="match status" value="1"/>
</dbReference>
<dbReference type="InterPro" id="IPR001660">
    <property type="entry name" value="SAM"/>
</dbReference>
<dbReference type="PROSITE" id="PS51043">
    <property type="entry name" value="DDHD"/>
    <property type="match status" value="1"/>
</dbReference>
<dbReference type="AlphaFoldDB" id="R7V5A8"/>
<dbReference type="SMART" id="SM00454">
    <property type="entry name" value="SAM"/>
    <property type="match status" value="1"/>
</dbReference>
<evidence type="ECO:0000256" key="2">
    <source>
        <dbReference type="SAM" id="MobiDB-lite"/>
    </source>
</evidence>
<dbReference type="SMART" id="SM01127">
    <property type="entry name" value="DDHD"/>
    <property type="match status" value="1"/>
</dbReference>
<protein>
    <recommendedName>
        <fullName evidence="3">DDHD domain-containing protein</fullName>
    </recommendedName>
</protein>
<evidence type="ECO:0000259" key="3">
    <source>
        <dbReference type="PROSITE" id="PS51043"/>
    </source>
</evidence>
<comment type="similarity">
    <text evidence="1">Belongs to the PA-PLA1 family.</text>
</comment>
<dbReference type="InterPro" id="IPR058055">
    <property type="entry name" value="PA-PLA1"/>
</dbReference>
<dbReference type="STRING" id="283909.R7V5A8"/>
<feature type="compositionally biased region" description="Pro residues" evidence="2">
    <location>
        <begin position="1"/>
        <end position="11"/>
    </location>
</feature>
<dbReference type="PANTHER" id="PTHR23509:SF10">
    <property type="entry name" value="LD21067P"/>
    <property type="match status" value="1"/>
</dbReference>
<dbReference type="Gene3D" id="1.10.150.50">
    <property type="entry name" value="Transcription Factor, Ets-1"/>
    <property type="match status" value="1"/>
</dbReference>
<name>R7V5A8_CAPTE</name>
<feature type="region of interest" description="Disordered" evidence="2">
    <location>
        <begin position="400"/>
        <end position="423"/>
    </location>
</feature>
<dbReference type="EMBL" id="KB295062">
    <property type="protein sequence ID" value="ELU13719.1"/>
    <property type="molecule type" value="Genomic_DNA"/>
</dbReference>
<dbReference type="InterPro" id="IPR004177">
    <property type="entry name" value="DDHD_dom"/>
</dbReference>
<feature type="compositionally biased region" description="Low complexity" evidence="2">
    <location>
        <begin position="29"/>
        <end position="45"/>
    </location>
</feature>
<dbReference type="Pfam" id="PF00536">
    <property type="entry name" value="SAM_1"/>
    <property type="match status" value="1"/>
</dbReference>
<dbReference type="SUPFAM" id="SSF47769">
    <property type="entry name" value="SAM/Pointed domain"/>
    <property type="match status" value="1"/>
</dbReference>
<evidence type="ECO:0000313" key="6">
    <source>
        <dbReference type="Proteomes" id="UP000014760"/>
    </source>
</evidence>
<dbReference type="PANTHER" id="PTHR23509">
    <property type="entry name" value="PA-PL1 PHOSPHOLIPASE FAMILY"/>
    <property type="match status" value="1"/>
</dbReference>
<accession>R7V5A8</accession>
<sequence>MMVPTSLPPTSAPLSNPQMPPPPPMTGFAPSGSSPPVSQPYQPQPQSAAPIMPYIPVQHHWFFCREISERKMWEPFSWDDSFRLEEAFRDGESHFICKWRFILDFIPGATHEMIVATNGGRYDVVLSQRHRHSVYWEEIPTPVRRCSWFFRPDNENRFVPFEEDFSFKLEAEYKKVLATNEWHKRIEFPDGDTVIMHSPQVIVYYPPSATPDQYGTTPDQSRPRVVRRGIEDAVNVDDGEPSRIDHVVFVVHGIGTTCDLQFRNIIDCVNEIRSVSLQMLDSHFKPYQDEGRIGRVEFLPVRWHAALHGDATGVDSKLKAITLPSIVKLRRFTNDTLLDVLFYASPTYAQTIADTVGEELNRLHSLFLSRNPSFQGNFSVAGHSLGSLILFDLLSHQRDPNAPDEQDLPTPKDSLSHSSSASTLDAMLPETDADSTEESLTQLLAQLGLSDYEETFKKEQIDAETLIMCEESDIREMGLPMGPRKKLQGFIKQRKQAEVGEERASEGSGVDSAYDPCYNQRRPLHEVRLMLTHFPPSPHSFSSDPIIRTAHNTSVDIVVGQVGTGVPFVKYPQLDFTPINFFALGSPIAMFLTVRGVESLGEDFKFQTCKGFFNIFHPFDPVAYRLEPVITANCPPKPVLIPHHKGRKRLHLELKDSLARYGTDLKQGIVDSLKYTWKYIHDFANAHRSSAATSSQPSEDEMVNMAMTQMAKEEEDRLETGSIVSSFVEDDNVIGSVNQGRRVDYVLQEKPIESFNDYIFALGSHLCYWESEDTILLMLKETYALHGIAPIKPGSEQRPATMFPRPPGGLNSPMDSNPQGAPPTSVSLQSPPLGMAPAPFNNGNQDNAPPMSAPTSFAPPPLSGFVKQ</sequence>
<dbReference type="EnsemblMetazoa" id="CapteT169179">
    <property type="protein sequence ID" value="CapteP169179"/>
    <property type="gene ID" value="CapteG169179"/>
</dbReference>
<dbReference type="HOGENOM" id="CLU_006932_0_0_1"/>
<gene>
    <name evidence="4" type="ORF">CAPTEDRAFT_169179</name>
</gene>